<keyword evidence="1" id="KW-0175">Coiled coil</keyword>
<comment type="caution">
    <text evidence="3">The sequence shown here is derived from an EMBL/GenBank/DDBJ whole genome shotgun (WGS) entry which is preliminary data.</text>
</comment>
<evidence type="ECO:0000313" key="4">
    <source>
        <dbReference type="Proteomes" id="UP000229600"/>
    </source>
</evidence>
<gene>
    <name evidence="3" type="ORF">COV59_03905</name>
</gene>
<feature type="region of interest" description="Disordered" evidence="2">
    <location>
        <begin position="1"/>
        <end position="32"/>
    </location>
</feature>
<reference evidence="3 4" key="1">
    <citation type="submission" date="2017-09" db="EMBL/GenBank/DDBJ databases">
        <title>Depth-based differentiation of microbial function through sediment-hosted aquifers and enrichment of novel symbionts in the deep terrestrial subsurface.</title>
        <authorList>
            <person name="Probst A.J."/>
            <person name="Ladd B."/>
            <person name="Jarett J.K."/>
            <person name="Geller-Mcgrath D.E."/>
            <person name="Sieber C.M."/>
            <person name="Emerson J.B."/>
            <person name="Anantharaman K."/>
            <person name="Thomas B.C."/>
            <person name="Malmstrom R."/>
            <person name="Stieglmeier M."/>
            <person name="Klingl A."/>
            <person name="Woyke T."/>
            <person name="Ryan C.M."/>
            <person name="Banfield J.F."/>
        </authorList>
    </citation>
    <scope>NUCLEOTIDE SEQUENCE [LARGE SCALE GENOMIC DNA]</scope>
    <source>
        <strain evidence="3">CG11_big_fil_rev_8_21_14_0_20_39_34</strain>
    </source>
</reference>
<protein>
    <submittedName>
        <fullName evidence="3">Uncharacterized protein</fullName>
    </submittedName>
</protein>
<evidence type="ECO:0000313" key="3">
    <source>
        <dbReference type="EMBL" id="PIR03790.1"/>
    </source>
</evidence>
<dbReference type="EMBL" id="PCWN01000008">
    <property type="protein sequence ID" value="PIR03790.1"/>
    <property type="molecule type" value="Genomic_DNA"/>
</dbReference>
<evidence type="ECO:0000256" key="2">
    <source>
        <dbReference type="SAM" id="MobiDB-lite"/>
    </source>
</evidence>
<name>A0A2H0N4G9_9BACT</name>
<accession>A0A2H0N4G9</accession>
<evidence type="ECO:0000256" key="1">
    <source>
        <dbReference type="SAM" id="Coils"/>
    </source>
</evidence>
<dbReference type="Proteomes" id="UP000229600">
    <property type="component" value="Unassembled WGS sequence"/>
</dbReference>
<feature type="compositionally biased region" description="Basic and acidic residues" evidence="2">
    <location>
        <begin position="1"/>
        <end position="20"/>
    </location>
</feature>
<proteinExistence type="predicted"/>
<sequence>MEMEHTDLEQEVNPELKEDAQNSADSLNLEEVDAHAVQEKLLHENRKRETENDIEFLEKRHSSLEESRKNYIDTYRNFLKAKRENASNDTLAYIQQQLDNDRRSYLDSKNNYAEALVEIKKSNLTNDSLKSEEEIQTEIENYIRTEIFHRLVIEEEERLQAEKADSYPPKETGVIRKLYNYWDNLGTVQKTLVTTAIATGIAFTSAATSKEGAPSGIETAGVALFFAKKFVSSLAQDVFSGFVGLGVNNILTKKIENSHSSNVEELKKESTLNNLDIMTQKYHDLLEKKATKGSAALVASLLSAFASGKAFDIGMDFLKNATMLGNFTTQTTVTLENTTDVMDRVGATETITKVSSKFFKTIYKLFKINNK</sequence>
<feature type="coiled-coil region" evidence="1">
    <location>
        <begin position="40"/>
        <end position="74"/>
    </location>
</feature>
<organism evidence="3 4">
    <name type="scientific">Candidatus Magasanikbacteria bacterium CG11_big_fil_rev_8_21_14_0_20_39_34</name>
    <dbReference type="NCBI Taxonomy" id="1974653"/>
    <lineage>
        <taxon>Bacteria</taxon>
        <taxon>Candidatus Magasanikiibacteriota</taxon>
    </lineage>
</organism>
<dbReference type="AlphaFoldDB" id="A0A2H0N4G9"/>